<dbReference type="Gene3D" id="3.90.1150.10">
    <property type="entry name" value="Aspartate Aminotransferase, domain 1"/>
    <property type="match status" value="1"/>
</dbReference>
<comment type="caution">
    <text evidence="3">The sequence shown here is derived from an EMBL/GenBank/DDBJ whole genome shotgun (WGS) entry which is preliminary data.</text>
</comment>
<keyword evidence="3" id="KW-0032">Aminotransferase</keyword>
<dbReference type="InterPro" id="IPR015424">
    <property type="entry name" value="PyrdxlP-dep_Trfase"/>
</dbReference>
<dbReference type="EMBL" id="JAGGLG010000007">
    <property type="protein sequence ID" value="MBP2017848.1"/>
    <property type="molecule type" value="Genomic_DNA"/>
</dbReference>
<comment type="cofactor">
    <cofactor evidence="1">
        <name>pyridoxal 5'-phosphate</name>
        <dbReference type="ChEBI" id="CHEBI:597326"/>
    </cofactor>
</comment>
<dbReference type="SUPFAM" id="SSF51735">
    <property type="entry name" value="NAD(P)-binding Rossmann-fold domains"/>
    <property type="match status" value="1"/>
</dbReference>
<dbReference type="Gene3D" id="3.40.50.720">
    <property type="entry name" value="NAD(P)-binding Rossmann-like Domain"/>
    <property type="match status" value="1"/>
</dbReference>
<evidence type="ECO:0000256" key="1">
    <source>
        <dbReference type="ARBA" id="ARBA00001933"/>
    </source>
</evidence>
<dbReference type="PROSITE" id="PS00600">
    <property type="entry name" value="AA_TRANSFER_CLASS_3"/>
    <property type="match status" value="1"/>
</dbReference>
<dbReference type="InterPro" id="IPR049704">
    <property type="entry name" value="Aminotrans_3_PPA_site"/>
</dbReference>
<dbReference type="GO" id="GO:0008483">
    <property type="term" value="F:transaminase activity"/>
    <property type="evidence" value="ECO:0007669"/>
    <property type="project" value="UniProtKB-KW"/>
</dbReference>
<dbReference type="InterPro" id="IPR036291">
    <property type="entry name" value="NAD(P)-bd_dom_sf"/>
</dbReference>
<evidence type="ECO:0000313" key="4">
    <source>
        <dbReference type="Proteomes" id="UP001519289"/>
    </source>
</evidence>
<dbReference type="InterPro" id="IPR015421">
    <property type="entry name" value="PyrdxlP-dep_Trfase_major"/>
</dbReference>
<dbReference type="Pfam" id="PF00202">
    <property type="entry name" value="Aminotran_3"/>
    <property type="match status" value="1"/>
</dbReference>
<dbReference type="PANTHER" id="PTHR11986:SF121">
    <property type="entry name" value="BLR3010 PROTEIN"/>
    <property type="match status" value="1"/>
</dbReference>
<dbReference type="InterPro" id="IPR050103">
    <property type="entry name" value="Class-III_PLP-dep_AT"/>
</dbReference>
<dbReference type="CDD" id="cd00610">
    <property type="entry name" value="OAT_like"/>
    <property type="match status" value="1"/>
</dbReference>
<keyword evidence="4" id="KW-1185">Reference proteome</keyword>
<organism evidence="3 4">
    <name type="scientific">Symbiobacterium terraclitae</name>
    <dbReference type="NCBI Taxonomy" id="557451"/>
    <lineage>
        <taxon>Bacteria</taxon>
        <taxon>Bacillati</taxon>
        <taxon>Bacillota</taxon>
        <taxon>Clostridia</taxon>
        <taxon>Eubacteriales</taxon>
        <taxon>Symbiobacteriaceae</taxon>
        <taxon>Symbiobacterium</taxon>
    </lineage>
</organism>
<proteinExistence type="predicted"/>
<dbReference type="RefSeq" id="WP_209465986.1">
    <property type="nucleotide sequence ID" value="NZ_JAGGLG010000007.1"/>
</dbReference>
<reference evidence="3 4" key="1">
    <citation type="submission" date="2021-03" db="EMBL/GenBank/DDBJ databases">
        <title>Genomic Encyclopedia of Type Strains, Phase IV (KMG-IV): sequencing the most valuable type-strain genomes for metagenomic binning, comparative biology and taxonomic classification.</title>
        <authorList>
            <person name="Goeker M."/>
        </authorList>
    </citation>
    <scope>NUCLEOTIDE SEQUENCE [LARGE SCALE GENOMIC DNA]</scope>
    <source>
        <strain evidence="3 4">DSM 27138</strain>
    </source>
</reference>
<accession>A0ABS4JQN5</accession>
<dbReference type="InterPro" id="IPR005814">
    <property type="entry name" value="Aminotrans_3"/>
</dbReference>
<dbReference type="SUPFAM" id="SSF53383">
    <property type="entry name" value="PLP-dependent transferases"/>
    <property type="match status" value="1"/>
</dbReference>
<dbReference type="InterPro" id="IPR015422">
    <property type="entry name" value="PyrdxlP-dep_Trfase_small"/>
</dbReference>
<keyword evidence="3" id="KW-0808">Transferase</keyword>
<dbReference type="Proteomes" id="UP001519289">
    <property type="component" value="Unassembled WGS sequence"/>
</dbReference>
<gene>
    <name evidence="3" type="ORF">J2Z79_001233</name>
</gene>
<protein>
    <submittedName>
        <fullName evidence="3">Acetylornithine/succinyldiaminopimelate/putresci ne aminotransferase/predicted amino acid dehydrogenase</fullName>
    </submittedName>
</protein>
<evidence type="ECO:0000256" key="2">
    <source>
        <dbReference type="ARBA" id="ARBA00022898"/>
    </source>
</evidence>
<dbReference type="Gene3D" id="3.40.640.10">
    <property type="entry name" value="Type I PLP-dependent aspartate aminotransferase-like (Major domain)"/>
    <property type="match status" value="1"/>
</dbReference>
<evidence type="ECO:0000313" key="3">
    <source>
        <dbReference type="EMBL" id="MBP2017848.1"/>
    </source>
</evidence>
<dbReference type="PANTHER" id="PTHR11986">
    <property type="entry name" value="AMINOTRANSFERASE CLASS III"/>
    <property type="match status" value="1"/>
</dbReference>
<keyword evidence="2" id="KW-0663">Pyridoxal phosphate</keyword>
<sequence length="875" mass="93821">MHLFTEHVNPHLGRLLEAINMDKRFVRGEGCYLYDADGRRYLDFVAAYGALPFGFNPPEIWAALRAVEASLEPSFVQPSALQAAGELAERLVSIAPAGLRYVTFANSGAEAVEAAIKAVRAATGRMGIIACENSFHGKTLGALSATNRTSYQKAFGAPVPGFAKVPYGDLEALERLLSERGPEFAAFFVEPIQGEGGIVVPPPGYLRAAQELCRRHGVLFVLDEIQTGLGRTGSLFACEAEGVTPDVMVLAKALGGGLFPIGAMLCTEEVYTEEFAMKHSSTFAGNTLGARVGLRSLELLTRDDRALVRQVAENGAFLKAGLERLQEKYPHVLRRVRGRGFMLGIEIGVDRTTYGRTCLLGVLAEQENLSPVLSSYLLNVCGLRVAPTLNGSAVIRIEPPLIATREQCQEAIDAIERMLIPLAQGNTAELVSHLLGIESRPQALPAPAPAPLPEPSGDPDEGRVAFLVHPVDLRNYPEMDESFKVLSTEEIAELADRFNDLLEPFVAGSAHITAANGRRVFVDFIVVPRTADQLMNMPHAQAIAEVRAAVEIAKARGARLVGLGAYTSVVTRGGLHLKNPGVALTTGNSYTVVSAVESIYLAVQRLGTRLPEATIAVVGATGAIGRATAILLAEEVGCVVLIGNPARPEASRKRLLKVAGDAVAHLADLAREGRRFAPGTIGDRLLELGPLPDAEAGPEAWQALALRLEEAGALRISTEIDADLPLADLVVTATSTAEEIVTPANLKFGAAVCDISRPPNVSRAVKEARPDVLVIDGGVVEVPGRPDLGWHFGFEQGLAYACMAETMMLGLMHHYEDTSLGTDLNLPTIRQLRQWAEELGFRLAQLRSFDRPLSEAEWNELIAARTRVLSAAGDD</sequence>
<name>A0ABS4JQN5_9FIRM</name>